<evidence type="ECO:0000313" key="1">
    <source>
        <dbReference type="EMBL" id="VAW73807.1"/>
    </source>
</evidence>
<reference evidence="1" key="1">
    <citation type="submission" date="2018-06" db="EMBL/GenBank/DDBJ databases">
        <authorList>
            <person name="Zhirakovskaya E."/>
        </authorList>
    </citation>
    <scope>NUCLEOTIDE SEQUENCE</scope>
</reference>
<gene>
    <name evidence="1" type="ORF">MNBD_GAMMA13-600</name>
</gene>
<dbReference type="AlphaFoldDB" id="A0A3B0YDW8"/>
<protein>
    <submittedName>
        <fullName evidence="1">Integrase/recombinase, RitB</fullName>
    </submittedName>
</protein>
<organism evidence="1">
    <name type="scientific">hydrothermal vent metagenome</name>
    <dbReference type="NCBI Taxonomy" id="652676"/>
    <lineage>
        <taxon>unclassified sequences</taxon>
        <taxon>metagenomes</taxon>
        <taxon>ecological metagenomes</taxon>
    </lineage>
</organism>
<accession>A0A3B0YDW8</accession>
<feature type="non-terminal residue" evidence="1">
    <location>
        <position position="1"/>
    </location>
</feature>
<sequence length="62" mass="6952">ALLRWYRQDADVQSNLPKLAMYMGHVSIVSTAYYLKGMPEITAAASQRFEAHFGYLLEGGLT</sequence>
<proteinExistence type="predicted"/>
<name>A0A3B0YDW8_9ZZZZ</name>
<dbReference type="EMBL" id="UOFK01000042">
    <property type="protein sequence ID" value="VAW73807.1"/>
    <property type="molecule type" value="Genomic_DNA"/>
</dbReference>